<comment type="subcellular location">
    <subcellularLocation>
        <location evidence="1">Cytoplasm</location>
    </subcellularLocation>
</comment>
<feature type="compositionally biased region" description="Polar residues" evidence="8">
    <location>
        <begin position="962"/>
        <end position="984"/>
    </location>
</feature>
<dbReference type="Pfam" id="PF02854">
    <property type="entry name" value="MIF4G"/>
    <property type="match status" value="1"/>
</dbReference>
<feature type="region of interest" description="Disordered" evidence="8">
    <location>
        <begin position="203"/>
        <end position="487"/>
    </location>
</feature>
<sequence>MSSAPQPAAKTGDVVPMVRPSELTFGSLPATDTSSTTVRSGQPHFWNQGISKPTDIPRTMATSNNVPHNADSHKNKLFTQAYVPQPQPQRESQPANGSHYPNNYNNNRNHGPRPHYNYQGKHGSPMGHSPNLQSPQSGYMPHHQKKPISPHMAPTSSPSMPSANIAWTNQVPSQYYVTQGYETRPPFYPPQYAPVAMSPYSGMNIPSPGTRSSPNQPYGSLPQRSSKAIPIINPETMTQVKTEDLKSSSSSSTVNSGKDSVKHEEKKERDFVRTSPSVSRAVPIVDPAIKEREERERREKEEAERKEKEEAERKAREEEERKIREETERKEREERERLEAEKKAREEKERQEREEKERLEAEKRAQEERERKEREERERREREEKERAEAEERERLERERKEKEEAAAREAEERKRELEEQSKNETEQRAAVAATSRQTETTDALSQPTSAYPSRTSTRMRTIDDPSTVQYPPNITPPSAKNPETGKIQYDPTFLMQFQPLCLETTEDLSAFQNIGADENDRMRSTMQRRQTSERGRGPRTPVSPMDMGAFKSRDGRPEMGRFGGGRTLITSRNGSSHGLPPMGTPGSPGGMQREGSHGGRTRSNRGGKGRHTPREQQGGPTIPLEQVAPLEKSENRWVPMALAAQPVISNKEDLIPQDIVVRKVKALLNKLTLEKFDSISDQIFEYAKQSEKEDDGQTLRSVMHLIFEKACDEPAFAGMWAQLCRKMYGQMTDDIKDVTTKDARGNPVSGIPLFRKYLFNRCQEEFERGWKSNLPKLDESNPDVMLSDEYYAAAKAKRQGLGLVQFIGELFKREMLTDRIMYECMKRLCESGAQVEDEEAESLCKLLTTIGQVMDRNPKTSSWIDAFFRRMREEMLKSPNLSSRVKFMIQDVFDLRKNQWAPRRGNQVGPTTIAQIHQEAQKAKNEEKESMKRTASSRGQHLSSPMARSGSHRGGRELQRDSSSGGTPKTTADGWSTVGTASAGSAVKGRTNEMSHFGKTDRSRTRTNILGPSNSPFLSLSRAAGIKASSDKSGAANDGRSSPAPTMSNMFSALGGEGHEESDRPAEKKKLQLLPRGSTLSKESDNTSAASEKPKMSDEAIDRKAKNILDEYLSIRDKQELYECIKELDHPDYHVVFISKLLTVIEGKPTDVTLVCETIPELYKQELIEKTAFVKAFQGFMEGYEDITIDVPQAPKYIARLLVAADIEPSEVLPQEIDQTTVAQLKSEYEKAKTTV</sequence>
<gene>
    <name evidence="10" type="ORF">EC973_000828</name>
</gene>
<dbReference type="AlphaFoldDB" id="A0A8H7ENZ4"/>
<feature type="compositionally biased region" description="Low complexity" evidence="8">
    <location>
        <begin position="149"/>
        <end position="160"/>
    </location>
</feature>
<feature type="region of interest" description="Disordered" evidence="8">
    <location>
        <begin position="85"/>
        <end position="160"/>
    </location>
</feature>
<feature type="compositionally biased region" description="Basic and acidic residues" evidence="8">
    <location>
        <begin position="920"/>
        <end position="933"/>
    </location>
</feature>
<feature type="region of interest" description="Disordered" evidence="8">
    <location>
        <begin position="517"/>
        <end position="629"/>
    </location>
</feature>
<protein>
    <recommendedName>
        <fullName evidence="9">MI domain-containing protein</fullName>
    </recommendedName>
</protein>
<keyword evidence="6" id="KW-0694">RNA-binding</keyword>
<dbReference type="GO" id="GO:0003743">
    <property type="term" value="F:translation initiation factor activity"/>
    <property type="evidence" value="ECO:0007669"/>
    <property type="project" value="UniProtKB-KW"/>
</dbReference>
<dbReference type="Pfam" id="PF12152">
    <property type="entry name" value="eIF_4G1"/>
    <property type="match status" value="1"/>
</dbReference>
<evidence type="ECO:0000256" key="4">
    <source>
        <dbReference type="ARBA" id="ARBA00022540"/>
    </source>
</evidence>
<feature type="compositionally biased region" description="Polar residues" evidence="8">
    <location>
        <begin position="1007"/>
        <end position="1019"/>
    </location>
</feature>
<feature type="compositionally biased region" description="Basic and acidic residues" evidence="8">
    <location>
        <begin position="288"/>
        <end position="428"/>
    </location>
</feature>
<dbReference type="SUPFAM" id="SSF48371">
    <property type="entry name" value="ARM repeat"/>
    <property type="match status" value="2"/>
</dbReference>
<dbReference type="Pfam" id="PF02847">
    <property type="entry name" value="MA3"/>
    <property type="match status" value="1"/>
</dbReference>
<evidence type="ECO:0000256" key="3">
    <source>
        <dbReference type="ARBA" id="ARBA00022490"/>
    </source>
</evidence>
<proteinExistence type="inferred from homology"/>
<feature type="compositionally biased region" description="Low complexity" evidence="8">
    <location>
        <begin position="96"/>
        <end position="117"/>
    </location>
</feature>
<feature type="compositionally biased region" description="Polar residues" evidence="8">
    <location>
        <begin position="934"/>
        <end position="944"/>
    </location>
</feature>
<keyword evidence="11" id="KW-1185">Reference proteome</keyword>
<comment type="caution">
    <text evidence="10">The sequence shown here is derived from an EMBL/GenBank/DDBJ whole genome shotgun (WGS) entry which is preliminary data.</text>
</comment>
<dbReference type="Gene3D" id="1.20.970.30">
    <property type="entry name" value="eIF4G, eIF4E-binding domain"/>
    <property type="match status" value="1"/>
</dbReference>
<dbReference type="SMART" id="SM00544">
    <property type="entry name" value="MA3"/>
    <property type="match status" value="1"/>
</dbReference>
<reference evidence="10" key="1">
    <citation type="submission" date="2020-01" db="EMBL/GenBank/DDBJ databases">
        <title>Genome Sequencing of Three Apophysomyces-Like Fungal Strains Confirms a Novel Fungal Genus in the Mucoromycota with divergent Burkholderia-like Endosymbiotic Bacteria.</title>
        <authorList>
            <person name="Stajich J.E."/>
            <person name="Macias A.M."/>
            <person name="Carter-House D."/>
            <person name="Lovett B."/>
            <person name="Kasson L.R."/>
            <person name="Berry K."/>
            <person name="Grigoriev I."/>
            <person name="Chang Y."/>
            <person name="Spatafora J."/>
            <person name="Kasson M.T."/>
        </authorList>
    </citation>
    <scope>NUCLEOTIDE SEQUENCE</scope>
    <source>
        <strain evidence="10">NRRL A-21654</strain>
    </source>
</reference>
<feature type="compositionally biased region" description="Basic and acidic residues" evidence="8">
    <location>
        <begin position="991"/>
        <end position="1005"/>
    </location>
</feature>
<evidence type="ECO:0000256" key="6">
    <source>
        <dbReference type="ARBA" id="ARBA00022884"/>
    </source>
</evidence>
<feature type="compositionally biased region" description="Polar residues" evidence="8">
    <location>
        <begin position="435"/>
        <end position="479"/>
    </location>
</feature>
<dbReference type="SMART" id="SM00543">
    <property type="entry name" value="MIF4G"/>
    <property type="match status" value="1"/>
</dbReference>
<dbReference type="EMBL" id="JABAYA010000114">
    <property type="protein sequence ID" value="KAF7724656.1"/>
    <property type="molecule type" value="Genomic_DNA"/>
</dbReference>
<dbReference type="FunFam" id="1.25.40.180:FF:000020">
    <property type="entry name" value="Eukaryotic translation initiation factor subunit"/>
    <property type="match status" value="1"/>
</dbReference>
<evidence type="ECO:0000256" key="7">
    <source>
        <dbReference type="ARBA" id="ARBA00022917"/>
    </source>
</evidence>
<keyword evidence="4" id="KW-0396">Initiation factor</keyword>
<dbReference type="Gene3D" id="1.25.40.180">
    <property type="match status" value="2"/>
</dbReference>
<dbReference type="GO" id="GO:0010494">
    <property type="term" value="C:cytoplasmic stress granule"/>
    <property type="evidence" value="ECO:0007669"/>
    <property type="project" value="UniProtKB-ARBA"/>
</dbReference>
<dbReference type="PANTHER" id="PTHR23253:SF9">
    <property type="entry name" value="EUKARYOTIC TRANSLATION INITIATION FACTOR 4 GAMMA 2"/>
    <property type="match status" value="1"/>
</dbReference>
<dbReference type="Proteomes" id="UP000605846">
    <property type="component" value="Unassembled WGS sequence"/>
</dbReference>
<feature type="compositionally biased region" description="Polar residues" evidence="8">
    <location>
        <begin position="1040"/>
        <end position="1052"/>
    </location>
</feature>
<dbReference type="InterPro" id="IPR036211">
    <property type="entry name" value="eIF4G_eIF4E-bd_sf"/>
</dbReference>
<keyword evidence="5" id="KW-0597">Phosphoprotein</keyword>
<evidence type="ECO:0000256" key="2">
    <source>
        <dbReference type="ARBA" id="ARBA00005775"/>
    </source>
</evidence>
<feature type="compositionally biased region" description="Basic and acidic residues" evidence="8">
    <location>
        <begin position="259"/>
        <end position="272"/>
    </location>
</feature>
<feature type="region of interest" description="Disordered" evidence="8">
    <location>
        <begin position="1"/>
        <end position="72"/>
    </location>
</feature>
<keyword evidence="3" id="KW-0963">Cytoplasm</keyword>
<feature type="compositionally biased region" description="Polar residues" evidence="8">
    <location>
        <begin position="207"/>
        <end position="226"/>
    </location>
</feature>
<dbReference type="InterPro" id="IPR016024">
    <property type="entry name" value="ARM-type_fold"/>
</dbReference>
<dbReference type="InterPro" id="IPR022745">
    <property type="entry name" value="eIF4G1_eIF4E-bd"/>
</dbReference>
<feature type="domain" description="MI" evidence="9">
    <location>
        <begin position="1101"/>
        <end position="1222"/>
    </location>
</feature>
<evidence type="ECO:0000313" key="10">
    <source>
        <dbReference type="EMBL" id="KAF7724656.1"/>
    </source>
</evidence>
<evidence type="ECO:0000256" key="8">
    <source>
        <dbReference type="SAM" id="MobiDB-lite"/>
    </source>
</evidence>
<evidence type="ECO:0000259" key="9">
    <source>
        <dbReference type="PROSITE" id="PS51366"/>
    </source>
</evidence>
<feature type="compositionally biased region" description="Basic residues" evidence="8">
    <location>
        <begin position="600"/>
        <end position="612"/>
    </location>
</feature>
<feature type="compositionally biased region" description="Polar residues" evidence="8">
    <location>
        <begin position="30"/>
        <end position="40"/>
    </location>
</feature>
<dbReference type="InterPro" id="IPR003891">
    <property type="entry name" value="Initiation_fac_eIF4g_MI"/>
</dbReference>
<dbReference type="GO" id="GO:0003729">
    <property type="term" value="F:mRNA binding"/>
    <property type="evidence" value="ECO:0007669"/>
    <property type="project" value="TreeGrafter"/>
</dbReference>
<evidence type="ECO:0000313" key="11">
    <source>
        <dbReference type="Proteomes" id="UP000605846"/>
    </source>
</evidence>
<evidence type="ECO:0000256" key="1">
    <source>
        <dbReference type="ARBA" id="ARBA00004496"/>
    </source>
</evidence>
<dbReference type="SUPFAM" id="SSF101489">
    <property type="entry name" value="Eukaryotic initiation factor 4f subunit eIF4g, eIF4e-binding domain"/>
    <property type="match status" value="1"/>
</dbReference>
<feature type="region of interest" description="Disordered" evidence="8">
    <location>
        <begin position="918"/>
        <end position="1100"/>
    </location>
</feature>
<organism evidence="10 11">
    <name type="scientific">Apophysomyces ossiformis</name>
    <dbReference type="NCBI Taxonomy" id="679940"/>
    <lineage>
        <taxon>Eukaryota</taxon>
        <taxon>Fungi</taxon>
        <taxon>Fungi incertae sedis</taxon>
        <taxon>Mucoromycota</taxon>
        <taxon>Mucoromycotina</taxon>
        <taxon>Mucoromycetes</taxon>
        <taxon>Mucorales</taxon>
        <taxon>Mucorineae</taxon>
        <taxon>Mucoraceae</taxon>
        <taxon>Apophysomyces</taxon>
    </lineage>
</organism>
<accession>A0A8H7ENZ4</accession>
<name>A0A8H7ENZ4_9FUNG</name>
<dbReference type="PANTHER" id="PTHR23253">
    <property type="entry name" value="EUKARYOTIC TRANSLATION INITIATION FACTOR 4 GAMMA"/>
    <property type="match status" value="1"/>
</dbReference>
<dbReference type="InterPro" id="IPR003890">
    <property type="entry name" value="MIF4G-like_typ-3"/>
</dbReference>
<dbReference type="PROSITE" id="PS51366">
    <property type="entry name" value="MI"/>
    <property type="match status" value="1"/>
</dbReference>
<evidence type="ECO:0000256" key="5">
    <source>
        <dbReference type="ARBA" id="ARBA00022553"/>
    </source>
</evidence>
<feature type="compositionally biased region" description="Basic and acidic residues" evidence="8">
    <location>
        <begin position="1058"/>
        <end position="1071"/>
    </location>
</feature>
<comment type="similarity">
    <text evidence="2">Belongs to the eukaryotic initiation factor 4G family.</text>
</comment>
<dbReference type="GO" id="GO:0016281">
    <property type="term" value="C:eukaryotic translation initiation factor 4F complex"/>
    <property type="evidence" value="ECO:0007669"/>
    <property type="project" value="TreeGrafter"/>
</dbReference>
<dbReference type="OrthoDB" id="514777at2759"/>
<feature type="compositionally biased region" description="Polar residues" evidence="8">
    <location>
        <begin position="1079"/>
        <end position="1091"/>
    </location>
</feature>
<keyword evidence="7" id="KW-0648">Protein biosynthesis</keyword>